<feature type="region of interest" description="Disordered" evidence="1">
    <location>
        <begin position="144"/>
        <end position="175"/>
    </location>
</feature>
<dbReference type="EMBL" id="CP019650">
    <property type="protein sequence ID" value="AQQ68008.1"/>
    <property type="molecule type" value="Genomic_DNA"/>
</dbReference>
<evidence type="ECO:0000313" key="2">
    <source>
        <dbReference type="EMBL" id="AQQ68008.1"/>
    </source>
</evidence>
<evidence type="ECO:0008006" key="4">
    <source>
        <dbReference type="Google" id="ProtNLM"/>
    </source>
</evidence>
<dbReference type="Gene3D" id="2.60.120.380">
    <property type="match status" value="1"/>
</dbReference>
<dbReference type="Proteomes" id="UP000188219">
    <property type="component" value="Chromosome"/>
</dbReference>
<accession>A0A1Q2M647</accession>
<keyword evidence="3" id="KW-1185">Reference proteome</keyword>
<protein>
    <recommendedName>
        <fullName evidence="4">DNA breaking-rejoining protein</fullName>
    </recommendedName>
</protein>
<dbReference type="STRING" id="260552.Mag101_10440"/>
<dbReference type="RefSeq" id="WP_077404441.1">
    <property type="nucleotide sequence ID" value="NZ_CP019650.1"/>
</dbReference>
<dbReference type="KEGG" id="maga:Mag101_10440"/>
<sequence length="175" mass="18877">MQNYSDDPNRQHAIPRLQIAALVCLLVASWLSLAGESRTEPLQFAKGATSASVSGKIQGYHGVNYTLAAKAGQQISITLTSPHTATYFNVYGPGTGPGDAAIYVGSIKGERFSEKLPSSGTYTIQVYMMRSAARRNETAPFTLQVEIDSKRSSRSRKEKNPSRLAASFDPESDGS</sequence>
<reference evidence="2" key="1">
    <citation type="submission" date="2017-02" db="EMBL/GenBank/DDBJ databases">
        <title>Genome of Microbulbifer agarilyticus GP101.</title>
        <authorList>
            <person name="Jung J."/>
            <person name="Bae S.S."/>
            <person name="Baek K."/>
        </authorList>
    </citation>
    <scope>NUCLEOTIDE SEQUENCE [LARGE SCALE GENOMIC DNA]</scope>
    <source>
        <strain evidence="2">GP101</strain>
    </source>
</reference>
<dbReference type="OrthoDB" id="964913at2"/>
<evidence type="ECO:0000313" key="3">
    <source>
        <dbReference type="Proteomes" id="UP000188219"/>
    </source>
</evidence>
<proteinExistence type="predicted"/>
<evidence type="ECO:0000256" key="1">
    <source>
        <dbReference type="SAM" id="MobiDB-lite"/>
    </source>
</evidence>
<name>A0A1Q2M647_9GAMM</name>
<dbReference type="AlphaFoldDB" id="A0A1Q2M647"/>
<organism evidence="2 3">
    <name type="scientific">Microbulbifer agarilyticus</name>
    <dbReference type="NCBI Taxonomy" id="260552"/>
    <lineage>
        <taxon>Bacteria</taxon>
        <taxon>Pseudomonadati</taxon>
        <taxon>Pseudomonadota</taxon>
        <taxon>Gammaproteobacteria</taxon>
        <taxon>Cellvibrionales</taxon>
        <taxon>Microbulbiferaceae</taxon>
        <taxon>Microbulbifer</taxon>
    </lineage>
</organism>
<gene>
    <name evidence="2" type="ORF">Mag101_10440</name>
</gene>